<proteinExistence type="predicted"/>
<feature type="transmembrane region" description="Helical" evidence="2">
    <location>
        <begin position="6"/>
        <end position="27"/>
    </location>
</feature>
<dbReference type="Proteomes" id="UP000290657">
    <property type="component" value="Unassembled WGS sequence"/>
</dbReference>
<dbReference type="EMBL" id="PDKN01000006">
    <property type="protein sequence ID" value="RXJ56256.1"/>
    <property type="molecule type" value="Genomic_DNA"/>
</dbReference>
<evidence type="ECO:0000256" key="1">
    <source>
        <dbReference type="SAM" id="Coils"/>
    </source>
</evidence>
<dbReference type="RefSeq" id="WP_128996598.1">
    <property type="nucleotide sequence ID" value="NZ_PDKN01000006.1"/>
</dbReference>
<dbReference type="OrthoDB" id="5348297at2"/>
<feature type="coiled-coil region" evidence="1">
    <location>
        <begin position="21"/>
        <end position="104"/>
    </location>
</feature>
<keyword evidence="4" id="KW-1185">Reference proteome</keyword>
<accession>A0A4Q0XP37</accession>
<name>A0A4Q0XP37_9BACT</name>
<evidence type="ECO:0000313" key="3">
    <source>
        <dbReference type="EMBL" id="RXJ56256.1"/>
    </source>
</evidence>
<keyword evidence="2" id="KW-0812">Transmembrane</keyword>
<comment type="caution">
    <text evidence="3">The sequence shown here is derived from an EMBL/GenBank/DDBJ whole genome shotgun (WGS) entry which is preliminary data.</text>
</comment>
<keyword evidence="1" id="KW-0175">Coiled coil</keyword>
<protein>
    <submittedName>
        <fullName evidence="3">Uncharacterized protein</fullName>
    </submittedName>
</protein>
<keyword evidence="2" id="KW-1133">Transmembrane helix</keyword>
<gene>
    <name evidence="3" type="ORF">CRV04_09430</name>
</gene>
<organism evidence="3 4">
    <name type="scientific">Candidatus Marinarcus aquaticus</name>
    <dbReference type="NCBI Taxonomy" id="2044504"/>
    <lineage>
        <taxon>Bacteria</taxon>
        <taxon>Pseudomonadati</taxon>
        <taxon>Campylobacterota</taxon>
        <taxon>Epsilonproteobacteria</taxon>
        <taxon>Campylobacterales</taxon>
        <taxon>Arcobacteraceae</taxon>
        <taxon>Candidatus Marinarcus</taxon>
    </lineage>
</organism>
<dbReference type="AlphaFoldDB" id="A0A4Q0XP37"/>
<evidence type="ECO:0000256" key="2">
    <source>
        <dbReference type="SAM" id="Phobius"/>
    </source>
</evidence>
<evidence type="ECO:0000313" key="4">
    <source>
        <dbReference type="Proteomes" id="UP000290657"/>
    </source>
</evidence>
<sequence>MENFLLLTIIGILALYFFSGMSVYKSLYKKLQEEKMILEQEIKKLEGLKKDYEQKIKGSISALESKHDNLQVARTDLQSLRIENSELKHKVDVLERRCDELYAQIHTMV</sequence>
<reference evidence="3 4" key="1">
    <citation type="submission" date="2017-10" db="EMBL/GenBank/DDBJ databases">
        <title>Genomics of the genus Arcobacter.</title>
        <authorList>
            <person name="Perez-Cataluna A."/>
            <person name="Figueras M.J."/>
        </authorList>
    </citation>
    <scope>NUCLEOTIDE SEQUENCE [LARGE SCALE GENOMIC DNA]</scope>
    <source>
        <strain evidence="3 4">CECT 8987</strain>
    </source>
</reference>
<keyword evidence="2" id="KW-0472">Membrane</keyword>